<dbReference type="GeneID" id="63830760"/>
<dbReference type="AlphaFoldDB" id="A0A165APA3"/>
<evidence type="ECO:0000313" key="1">
    <source>
        <dbReference type="EMBL" id="KZS99393.1"/>
    </source>
</evidence>
<protein>
    <submittedName>
        <fullName evidence="1">Uncharacterized protein</fullName>
    </submittedName>
</protein>
<evidence type="ECO:0000313" key="2">
    <source>
        <dbReference type="Proteomes" id="UP000076871"/>
    </source>
</evidence>
<reference evidence="1 2" key="1">
    <citation type="journal article" date="2016" name="Mol. Biol. Evol.">
        <title>Comparative Genomics of Early-Diverging Mushroom-Forming Fungi Provides Insights into the Origins of Lignocellulose Decay Capabilities.</title>
        <authorList>
            <person name="Nagy L.G."/>
            <person name="Riley R."/>
            <person name="Tritt A."/>
            <person name="Adam C."/>
            <person name="Daum C."/>
            <person name="Floudas D."/>
            <person name="Sun H."/>
            <person name="Yadav J.S."/>
            <person name="Pangilinan J."/>
            <person name="Larsson K.H."/>
            <person name="Matsuura K."/>
            <person name="Barry K."/>
            <person name="Labutti K."/>
            <person name="Kuo R."/>
            <person name="Ohm R.A."/>
            <person name="Bhattacharya S.S."/>
            <person name="Shirouzu T."/>
            <person name="Yoshinaga Y."/>
            <person name="Martin F.M."/>
            <person name="Grigoriev I.V."/>
            <person name="Hibbett D.S."/>
        </authorList>
    </citation>
    <scope>NUCLEOTIDE SEQUENCE [LARGE SCALE GENOMIC DNA]</scope>
    <source>
        <strain evidence="1 2">93-53</strain>
    </source>
</reference>
<sequence>MTELLKCSKQAPLLVAVNFNEQDLAKRQAFELDMLHDLMSVIDNVMPLLHLL</sequence>
<dbReference type="InParanoid" id="A0A165APA3"/>
<gene>
    <name evidence="1" type="ORF">LAESUDRAFT_765595</name>
</gene>
<proteinExistence type="predicted"/>
<accession>A0A165APA3</accession>
<dbReference type="RefSeq" id="XP_040757134.1">
    <property type="nucleotide sequence ID" value="XM_040913732.1"/>
</dbReference>
<organism evidence="1 2">
    <name type="scientific">Laetiporus sulphureus 93-53</name>
    <dbReference type="NCBI Taxonomy" id="1314785"/>
    <lineage>
        <taxon>Eukaryota</taxon>
        <taxon>Fungi</taxon>
        <taxon>Dikarya</taxon>
        <taxon>Basidiomycota</taxon>
        <taxon>Agaricomycotina</taxon>
        <taxon>Agaricomycetes</taxon>
        <taxon>Polyporales</taxon>
        <taxon>Laetiporus</taxon>
    </lineage>
</organism>
<dbReference type="EMBL" id="KV427940">
    <property type="protein sequence ID" value="KZS99393.1"/>
    <property type="molecule type" value="Genomic_DNA"/>
</dbReference>
<keyword evidence="2" id="KW-1185">Reference proteome</keyword>
<dbReference type="Proteomes" id="UP000076871">
    <property type="component" value="Unassembled WGS sequence"/>
</dbReference>
<name>A0A165APA3_9APHY</name>